<protein>
    <recommendedName>
        <fullName evidence="1">2EXR domain-containing protein</fullName>
    </recommendedName>
</protein>
<dbReference type="Proteomes" id="UP000011715">
    <property type="component" value="Unassembled WGS sequence"/>
</dbReference>
<gene>
    <name evidence="2" type="ORF">MAPG_00944</name>
</gene>
<evidence type="ECO:0000313" key="3">
    <source>
        <dbReference type="EnsemblFungi" id="MAPG_00944T0"/>
    </source>
</evidence>
<evidence type="ECO:0000313" key="2">
    <source>
        <dbReference type="EMBL" id="KLU81863.1"/>
    </source>
</evidence>
<organism evidence="3 4">
    <name type="scientific">Magnaporthiopsis poae (strain ATCC 64411 / 73-15)</name>
    <name type="common">Kentucky bluegrass fungus</name>
    <name type="synonym">Magnaporthe poae</name>
    <dbReference type="NCBI Taxonomy" id="644358"/>
    <lineage>
        <taxon>Eukaryota</taxon>
        <taxon>Fungi</taxon>
        <taxon>Dikarya</taxon>
        <taxon>Ascomycota</taxon>
        <taxon>Pezizomycotina</taxon>
        <taxon>Sordariomycetes</taxon>
        <taxon>Sordariomycetidae</taxon>
        <taxon>Magnaporthales</taxon>
        <taxon>Magnaporthaceae</taxon>
        <taxon>Magnaporthiopsis</taxon>
    </lineage>
</organism>
<reference evidence="3" key="4">
    <citation type="journal article" date="2015" name="G3 (Bethesda)">
        <title>Genome sequences of three phytopathogenic species of the Magnaporthaceae family of fungi.</title>
        <authorList>
            <person name="Okagaki L.H."/>
            <person name="Nunes C.C."/>
            <person name="Sailsbery J."/>
            <person name="Clay B."/>
            <person name="Brown D."/>
            <person name="John T."/>
            <person name="Oh Y."/>
            <person name="Young N."/>
            <person name="Fitzgerald M."/>
            <person name="Haas B.J."/>
            <person name="Zeng Q."/>
            <person name="Young S."/>
            <person name="Adiconis X."/>
            <person name="Fan L."/>
            <person name="Levin J.Z."/>
            <person name="Mitchell T.K."/>
            <person name="Okubara P.A."/>
            <person name="Farman M.L."/>
            <person name="Kohn L.M."/>
            <person name="Birren B."/>
            <person name="Ma L.-J."/>
            <person name="Dean R.A."/>
        </authorList>
    </citation>
    <scope>NUCLEOTIDE SEQUENCE</scope>
    <source>
        <strain evidence="3">ATCC 64411 / 73-15</strain>
    </source>
</reference>
<dbReference type="VEuPathDB" id="FungiDB:MAPG_00944"/>
<reference evidence="4" key="1">
    <citation type="submission" date="2010-05" db="EMBL/GenBank/DDBJ databases">
        <title>The genome sequence of Magnaporthe poae strain ATCC 64411.</title>
        <authorList>
            <person name="Ma L.-J."/>
            <person name="Dead R."/>
            <person name="Young S."/>
            <person name="Zeng Q."/>
            <person name="Koehrsen M."/>
            <person name="Alvarado L."/>
            <person name="Berlin A."/>
            <person name="Chapman S.B."/>
            <person name="Chen Z."/>
            <person name="Freedman E."/>
            <person name="Gellesch M."/>
            <person name="Goldberg J."/>
            <person name="Griggs A."/>
            <person name="Gujja S."/>
            <person name="Heilman E.R."/>
            <person name="Heiman D."/>
            <person name="Hepburn T."/>
            <person name="Howarth C."/>
            <person name="Jen D."/>
            <person name="Larson L."/>
            <person name="Mehta T."/>
            <person name="Neiman D."/>
            <person name="Pearson M."/>
            <person name="Roberts A."/>
            <person name="Saif S."/>
            <person name="Shea T."/>
            <person name="Shenoy N."/>
            <person name="Sisk P."/>
            <person name="Stolte C."/>
            <person name="Sykes S."/>
            <person name="Walk T."/>
            <person name="White J."/>
            <person name="Yandava C."/>
            <person name="Haas B."/>
            <person name="Nusbaum C."/>
            <person name="Birren B."/>
        </authorList>
    </citation>
    <scope>NUCLEOTIDE SEQUENCE [LARGE SCALE GENOMIC DNA]</scope>
    <source>
        <strain evidence="4">ATCC 64411 / 73-15</strain>
    </source>
</reference>
<dbReference type="OrthoDB" id="5243224at2759"/>
<evidence type="ECO:0000313" key="4">
    <source>
        <dbReference type="Proteomes" id="UP000011715"/>
    </source>
</evidence>
<proteinExistence type="predicted"/>
<accession>A0A0C4DMD8</accession>
<evidence type="ECO:0000259" key="1">
    <source>
        <dbReference type="Pfam" id="PF20150"/>
    </source>
</evidence>
<dbReference type="EMBL" id="GL876966">
    <property type="protein sequence ID" value="KLU81863.1"/>
    <property type="molecule type" value="Genomic_DNA"/>
</dbReference>
<name>A0A0C4DMD8_MAGP6</name>
<dbReference type="OMA" id="DINHARS"/>
<reference evidence="2" key="2">
    <citation type="submission" date="2010-05" db="EMBL/GenBank/DDBJ databases">
        <title>The Genome Sequence of Magnaporthe poae strain ATCC 64411.</title>
        <authorList>
            <consortium name="The Broad Institute Genome Sequencing Platform"/>
            <consortium name="Broad Institute Genome Sequencing Center for Infectious Disease"/>
            <person name="Ma L.-J."/>
            <person name="Dead R."/>
            <person name="Young S."/>
            <person name="Zeng Q."/>
            <person name="Koehrsen M."/>
            <person name="Alvarado L."/>
            <person name="Berlin A."/>
            <person name="Chapman S.B."/>
            <person name="Chen Z."/>
            <person name="Freedman E."/>
            <person name="Gellesch M."/>
            <person name="Goldberg J."/>
            <person name="Griggs A."/>
            <person name="Gujja S."/>
            <person name="Heilman E.R."/>
            <person name="Heiman D."/>
            <person name="Hepburn T."/>
            <person name="Howarth C."/>
            <person name="Jen D."/>
            <person name="Larson L."/>
            <person name="Mehta T."/>
            <person name="Neiman D."/>
            <person name="Pearson M."/>
            <person name="Roberts A."/>
            <person name="Saif S."/>
            <person name="Shea T."/>
            <person name="Shenoy N."/>
            <person name="Sisk P."/>
            <person name="Stolte C."/>
            <person name="Sykes S."/>
            <person name="Walk T."/>
            <person name="White J."/>
            <person name="Yandava C."/>
            <person name="Haas B."/>
            <person name="Nusbaum C."/>
            <person name="Birren B."/>
        </authorList>
    </citation>
    <scope>NUCLEOTIDE SEQUENCE</scope>
    <source>
        <strain evidence="2">ATCC 64411</strain>
    </source>
</reference>
<sequence length="397" mass="45783">MENAQKNNVGSNSNAFHRFRWLPAELRRLIWLQHLGEAASSPTIYRFKILHTVSTFPKIEDGAYRQVATAEDDVFLAPMATLEYKYLDIEDNRFYWDNLVRSTRANRAALAACPESRQIAVGLLPDAIPFRKLTRTGSRDLVEWTRGCVDINHARSLPEYLLRFNRNRDIIVFDTTWYDEEVMMQLSRFVDNENGAAPRRWTKVFSQLRRVGLSMESFARGATGGYHEFSYGVCRTEHCGCATDACRDSCRLDPLPGFLTSIFPELETFYIAQVAGVLDDNPKDNYEPFVPLRDADCKCAAAASAKEDPGETGTNQPGRHHVWPSFRSADIDRLCACWDEQTGCLSPYSMLLDWIRREWRPQFPYYQKLEHLDIRFLRRLDPVGDPRSNFPEWLELA</sequence>
<dbReference type="EMBL" id="ADBL01000228">
    <property type="status" value="NOT_ANNOTATED_CDS"/>
    <property type="molecule type" value="Genomic_DNA"/>
</dbReference>
<dbReference type="AlphaFoldDB" id="A0A0C4DMD8"/>
<feature type="domain" description="2EXR" evidence="1">
    <location>
        <begin position="16"/>
        <end position="171"/>
    </location>
</feature>
<dbReference type="EnsemblFungi" id="MAPG_00944T0">
    <property type="protein sequence ID" value="MAPG_00944T0"/>
    <property type="gene ID" value="MAPG_00944"/>
</dbReference>
<reference evidence="3" key="5">
    <citation type="submission" date="2015-06" db="UniProtKB">
        <authorList>
            <consortium name="EnsemblFungi"/>
        </authorList>
    </citation>
    <scope>IDENTIFICATION</scope>
    <source>
        <strain evidence="3">ATCC 64411</strain>
    </source>
</reference>
<dbReference type="Pfam" id="PF20150">
    <property type="entry name" value="2EXR"/>
    <property type="match status" value="1"/>
</dbReference>
<reference evidence="2" key="3">
    <citation type="submission" date="2011-03" db="EMBL/GenBank/DDBJ databases">
        <title>Annotation of Magnaporthe poae ATCC 64411.</title>
        <authorList>
            <person name="Ma L.-J."/>
            <person name="Dead R."/>
            <person name="Young S.K."/>
            <person name="Zeng Q."/>
            <person name="Gargeya S."/>
            <person name="Fitzgerald M."/>
            <person name="Haas B."/>
            <person name="Abouelleil A."/>
            <person name="Alvarado L."/>
            <person name="Arachchi H.M."/>
            <person name="Berlin A."/>
            <person name="Brown A."/>
            <person name="Chapman S.B."/>
            <person name="Chen Z."/>
            <person name="Dunbar C."/>
            <person name="Freedman E."/>
            <person name="Gearin G."/>
            <person name="Gellesch M."/>
            <person name="Goldberg J."/>
            <person name="Griggs A."/>
            <person name="Gujja S."/>
            <person name="Heiman D."/>
            <person name="Howarth C."/>
            <person name="Larson L."/>
            <person name="Lui A."/>
            <person name="MacDonald P.J.P."/>
            <person name="Mehta T."/>
            <person name="Montmayeur A."/>
            <person name="Murphy C."/>
            <person name="Neiman D."/>
            <person name="Pearson M."/>
            <person name="Priest M."/>
            <person name="Roberts A."/>
            <person name="Saif S."/>
            <person name="Shea T."/>
            <person name="Shenoy N."/>
            <person name="Sisk P."/>
            <person name="Stolte C."/>
            <person name="Sykes S."/>
            <person name="Yandava C."/>
            <person name="Wortman J."/>
            <person name="Nusbaum C."/>
            <person name="Birren B."/>
        </authorList>
    </citation>
    <scope>NUCLEOTIDE SEQUENCE</scope>
    <source>
        <strain evidence="2">ATCC 64411</strain>
    </source>
</reference>
<dbReference type="InterPro" id="IPR045518">
    <property type="entry name" value="2EXR"/>
</dbReference>
<keyword evidence="4" id="KW-1185">Reference proteome</keyword>